<dbReference type="GO" id="GO:0015074">
    <property type="term" value="P:DNA integration"/>
    <property type="evidence" value="ECO:0007669"/>
    <property type="project" value="InterPro"/>
</dbReference>
<dbReference type="Proteomes" id="UP000198925">
    <property type="component" value="Unassembled WGS sequence"/>
</dbReference>
<dbReference type="GO" id="GO:0003676">
    <property type="term" value="F:nucleic acid binding"/>
    <property type="evidence" value="ECO:0007669"/>
    <property type="project" value="InterPro"/>
</dbReference>
<sequence>MSERRGCAALRFHRSSQRYCSSRDDQAPLRLRIREIAAVRVRYGYPRIHILLRREGWPVNRKRVYRLYRQEGLSLRRKRPKRHVMAARRSERPVATRPNEQWSMDFVSDALFDGRRIRALTLVDNYTREALAIVVDSGIRGEHVVEVVEAVAACRGAPGLIRVDNGPEFVSKVLDRWAYERGVTLDFSRPGKPTDNAFVESFNGRLRDECLDTHWFLSLEDARAKIEAWRRDYNAFRPHTALGHQTPQEFAGKAAQKRCS</sequence>
<reference evidence="2 3" key="1">
    <citation type="submission" date="2016-10" db="EMBL/GenBank/DDBJ databases">
        <authorList>
            <person name="de Groot N.N."/>
        </authorList>
    </citation>
    <scope>NUCLEOTIDE SEQUENCE [LARGE SCALE GENOMIC DNA]</scope>
    <source>
        <strain evidence="2 3">CPCC 100156</strain>
    </source>
</reference>
<dbReference type="InterPro" id="IPR025948">
    <property type="entry name" value="HTH-like_dom"/>
</dbReference>
<dbReference type="Pfam" id="PF13683">
    <property type="entry name" value="rve_3"/>
    <property type="match status" value="1"/>
</dbReference>
<gene>
    <name evidence="2" type="ORF">SAMN04487779_101527</name>
</gene>
<accession>A0A1G6YVE3</accession>
<dbReference type="InterPro" id="IPR001584">
    <property type="entry name" value="Integrase_cat-core"/>
</dbReference>
<dbReference type="Gene3D" id="3.30.420.10">
    <property type="entry name" value="Ribonuclease H-like superfamily/Ribonuclease H"/>
    <property type="match status" value="1"/>
</dbReference>
<organism evidence="2 3">
    <name type="scientific">Belnapia rosea</name>
    <dbReference type="NCBI Taxonomy" id="938405"/>
    <lineage>
        <taxon>Bacteria</taxon>
        <taxon>Pseudomonadati</taxon>
        <taxon>Pseudomonadota</taxon>
        <taxon>Alphaproteobacteria</taxon>
        <taxon>Acetobacterales</taxon>
        <taxon>Roseomonadaceae</taxon>
        <taxon>Belnapia</taxon>
    </lineage>
</organism>
<dbReference type="InterPro" id="IPR012337">
    <property type="entry name" value="RNaseH-like_sf"/>
</dbReference>
<feature type="domain" description="Integrase catalytic" evidence="1">
    <location>
        <begin position="94"/>
        <end position="255"/>
    </location>
</feature>
<dbReference type="AlphaFoldDB" id="A0A1G6YVE3"/>
<dbReference type="SUPFAM" id="SSF53098">
    <property type="entry name" value="Ribonuclease H-like"/>
    <property type="match status" value="1"/>
</dbReference>
<dbReference type="PANTHER" id="PTHR47515:SF1">
    <property type="entry name" value="BLR2054 PROTEIN"/>
    <property type="match status" value="1"/>
</dbReference>
<proteinExistence type="predicted"/>
<protein>
    <submittedName>
        <fullName evidence="2">Putative transposase</fullName>
    </submittedName>
</protein>
<dbReference type="PROSITE" id="PS50994">
    <property type="entry name" value="INTEGRASE"/>
    <property type="match status" value="1"/>
</dbReference>
<dbReference type="PANTHER" id="PTHR47515">
    <property type="entry name" value="LOW CALCIUM RESPONSE LOCUS PROTEIN T"/>
    <property type="match status" value="1"/>
</dbReference>
<evidence type="ECO:0000313" key="3">
    <source>
        <dbReference type="Proteomes" id="UP000198925"/>
    </source>
</evidence>
<dbReference type="NCBIfam" id="NF033516">
    <property type="entry name" value="transpos_IS3"/>
    <property type="match status" value="1"/>
</dbReference>
<dbReference type="InterPro" id="IPR036397">
    <property type="entry name" value="RNaseH_sf"/>
</dbReference>
<name>A0A1G6YVE3_9PROT</name>
<evidence type="ECO:0000313" key="2">
    <source>
        <dbReference type="EMBL" id="SDD94484.1"/>
    </source>
</evidence>
<dbReference type="InterPro" id="IPR048020">
    <property type="entry name" value="Transpos_IS3"/>
</dbReference>
<dbReference type="EMBL" id="FMZX01000015">
    <property type="protein sequence ID" value="SDD94484.1"/>
    <property type="molecule type" value="Genomic_DNA"/>
</dbReference>
<keyword evidence="3" id="KW-1185">Reference proteome</keyword>
<dbReference type="Pfam" id="PF13276">
    <property type="entry name" value="HTH_21"/>
    <property type="match status" value="1"/>
</dbReference>
<evidence type="ECO:0000259" key="1">
    <source>
        <dbReference type="PROSITE" id="PS50994"/>
    </source>
</evidence>